<name>A0A7T8ERJ3_9CAUD</name>
<organism evidence="1 2">
    <name type="scientific">Flavobacterium phage vB_FspM_immuto_2-6A</name>
    <dbReference type="NCBI Taxonomy" id="2801477"/>
    <lineage>
        <taxon>Viruses</taxon>
        <taxon>Duplodnaviria</taxon>
        <taxon>Heunggongvirae</taxon>
        <taxon>Uroviricota</taxon>
        <taxon>Caudoviricetes</taxon>
        <taxon>Immutovirus</taxon>
        <taxon>Immutovirus immuto</taxon>
    </lineage>
</organism>
<dbReference type="Proteomes" id="UP000595566">
    <property type="component" value="Segment"/>
</dbReference>
<proteinExistence type="predicted"/>
<keyword evidence="2" id="KW-1185">Reference proteome</keyword>
<gene>
    <name evidence="1" type="ORF">immuto26A_111</name>
</gene>
<dbReference type="EMBL" id="MW353175">
    <property type="protein sequence ID" value="QQO91790.1"/>
    <property type="molecule type" value="Genomic_DNA"/>
</dbReference>
<evidence type="ECO:0000313" key="1">
    <source>
        <dbReference type="EMBL" id="QQO91790.1"/>
    </source>
</evidence>
<protein>
    <submittedName>
        <fullName evidence="1">Uncharacterized protein</fullName>
    </submittedName>
</protein>
<reference evidence="1 2" key="1">
    <citation type="submission" date="2020-12" db="EMBL/GenBank/DDBJ databases">
        <title>Dynamics of Baltic Sea phages driven by environmental changes.</title>
        <authorList>
            <person name="Hoetzinger M."/>
            <person name="Nilsson E."/>
            <person name="Holmfeldt K."/>
        </authorList>
    </citation>
    <scope>NUCLEOTIDE SEQUENCE [LARGE SCALE GENOMIC DNA]</scope>
</reference>
<accession>A0A7T8ERJ3</accession>
<evidence type="ECO:0000313" key="2">
    <source>
        <dbReference type="Proteomes" id="UP000595566"/>
    </source>
</evidence>
<sequence>MKKLVSVFTCEHTGIVTTYTYRTHSITSGIEKAEFEYPKGYLEEFNKKEKYQKNLPKTKQMYLNPKTGKEVSYYRAKALGLVK</sequence>